<organism evidence="1 2">
    <name type="scientific">Wickerhamomyces pijperi</name>
    <name type="common">Yeast</name>
    <name type="synonym">Pichia pijperi</name>
    <dbReference type="NCBI Taxonomy" id="599730"/>
    <lineage>
        <taxon>Eukaryota</taxon>
        <taxon>Fungi</taxon>
        <taxon>Dikarya</taxon>
        <taxon>Ascomycota</taxon>
        <taxon>Saccharomycotina</taxon>
        <taxon>Saccharomycetes</taxon>
        <taxon>Phaffomycetales</taxon>
        <taxon>Wickerhamomycetaceae</taxon>
        <taxon>Wickerhamomyces</taxon>
    </lineage>
</organism>
<dbReference type="EMBL" id="JAEUBG010001689">
    <property type="protein sequence ID" value="KAH3686031.1"/>
    <property type="molecule type" value="Genomic_DNA"/>
</dbReference>
<gene>
    <name evidence="1" type="ORF">WICPIJ_003031</name>
</gene>
<reference evidence="1" key="2">
    <citation type="submission" date="2021-01" db="EMBL/GenBank/DDBJ databases">
        <authorList>
            <person name="Schikora-Tamarit M.A."/>
        </authorList>
    </citation>
    <scope>NUCLEOTIDE SEQUENCE</scope>
    <source>
        <strain evidence="1">CBS2887</strain>
    </source>
</reference>
<dbReference type="Proteomes" id="UP000774326">
    <property type="component" value="Unassembled WGS sequence"/>
</dbReference>
<name>A0A9P8TPN0_WICPI</name>
<reference evidence="1" key="1">
    <citation type="journal article" date="2021" name="Open Biol.">
        <title>Shared evolutionary footprints suggest mitochondrial oxidative damage underlies multiple complex I losses in fungi.</title>
        <authorList>
            <person name="Schikora-Tamarit M.A."/>
            <person name="Marcet-Houben M."/>
            <person name="Nosek J."/>
            <person name="Gabaldon T."/>
        </authorList>
    </citation>
    <scope>NUCLEOTIDE SEQUENCE</scope>
    <source>
        <strain evidence="1">CBS2887</strain>
    </source>
</reference>
<evidence type="ECO:0000313" key="2">
    <source>
        <dbReference type="Proteomes" id="UP000774326"/>
    </source>
</evidence>
<sequence length="76" mass="8726">MDSNVVIQDVPTKVSWVIRVQREWNVELKEGVQWDLMDILEHLLHRVDTVIDSGSLQEIQGVRDVCVVTFFTTVGC</sequence>
<evidence type="ECO:0000313" key="1">
    <source>
        <dbReference type="EMBL" id="KAH3686031.1"/>
    </source>
</evidence>
<protein>
    <submittedName>
        <fullName evidence="1">Uncharacterized protein</fullName>
    </submittedName>
</protein>
<comment type="caution">
    <text evidence="1">The sequence shown here is derived from an EMBL/GenBank/DDBJ whole genome shotgun (WGS) entry which is preliminary data.</text>
</comment>
<dbReference type="AlphaFoldDB" id="A0A9P8TPN0"/>
<accession>A0A9P8TPN0</accession>
<proteinExistence type="predicted"/>
<keyword evidence="2" id="KW-1185">Reference proteome</keyword>